<dbReference type="Proteomes" id="UP000198976">
    <property type="component" value="Chromosome I"/>
</dbReference>
<keyword evidence="4" id="KW-1185">Reference proteome</keyword>
<dbReference type="InterPro" id="IPR023393">
    <property type="entry name" value="START-like_dom_sf"/>
</dbReference>
<dbReference type="Gene3D" id="3.30.530.20">
    <property type="match status" value="1"/>
</dbReference>
<organism evidence="3 4">
    <name type="scientific">Schaalia radingae</name>
    <dbReference type="NCBI Taxonomy" id="131110"/>
    <lineage>
        <taxon>Bacteria</taxon>
        <taxon>Bacillati</taxon>
        <taxon>Actinomycetota</taxon>
        <taxon>Actinomycetes</taxon>
        <taxon>Actinomycetales</taxon>
        <taxon>Actinomycetaceae</taxon>
        <taxon>Schaalia</taxon>
    </lineage>
</organism>
<evidence type="ECO:0000256" key="1">
    <source>
        <dbReference type="ARBA" id="ARBA00006817"/>
    </source>
</evidence>
<reference evidence="3 4" key="1">
    <citation type="submission" date="2016-10" db="EMBL/GenBank/DDBJ databases">
        <authorList>
            <person name="Varghese N."/>
            <person name="Submissions S."/>
        </authorList>
    </citation>
    <scope>NUCLEOTIDE SEQUENCE [LARGE SCALE GENOMIC DNA]</scope>
    <source>
        <strain evidence="3 4">DSM 9169</strain>
    </source>
</reference>
<protein>
    <submittedName>
        <fullName evidence="3">Uncharacterized conserved protein YndB, AHSA1/START domain</fullName>
    </submittedName>
</protein>
<dbReference type="RefSeq" id="WP_058237627.1">
    <property type="nucleotide sequence ID" value="NZ_LT629792.1"/>
</dbReference>
<sequence length="161" mass="18204">MNYFDDDDESMDKVDNLDAVEADISIAADLESVWKAVSEPGWWVNDGPFGDHEFERGEDGLYRIEDPDAGAWLIEKEDEDPMDLISFRWYPLAGDEFPEERTTRVEVSLSEKDGQVQVHVEESDITSVSDDEAEVRQAWEDAQGTWDVVLPALKAYLEGAA</sequence>
<dbReference type="InterPro" id="IPR013538">
    <property type="entry name" value="ASHA1/2-like_C"/>
</dbReference>
<comment type="similarity">
    <text evidence="1">Belongs to the AHA1 family.</text>
</comment>
<dbReference type="EMBL" id="LT629792">
    <property type="protein sequence ID" value="SDT85460.1"/>
    <property type="molecule type" value="Genomic_DNA"/>
</dbReference>
<name>A0ABY0V4M0_9ACTO</name>
<accession>A0ABY0V4M0</accession>
<dbReference type="SUPFAM" id="SSF55961">
    <property type="entry name" value="Bet v1-like"/>
    <property type="match status" value="1"/>
</dbReference>
<proteinExistence type="inferred from homology"/>
<evidence type="ECO:0000259" key="2">
    <source>
        <dbReference type="Pfam" id="PF08327"/>
    </source>
</evidence>
<gene>
    <name evidence="3" type="ORF">SAMN04489714_0055</name>
</gene>
<evidence type="ECO:0000313" key="4">
    <source>
        <dbReference type="Proteomes" id="UP000198976"/>
    </source>
</evidence>
<dbReference type="Pfam" id="PF08327">
    <property type="entry name" value="AHSA1"/>
    <property type="match status" value="1"/>
</dbReference>
<evidence type="ECO:0000313" key="3">
    <source>
        <dbReference type="EMBL" id="SDT85460.1"/>
    </source>
</evidence>
<feature type="domain" description="Activator of Hsp90 ATPase homologue 1/2-like C-terminal" evidence="2">
    <location>
        <begin position="28"/>
        <end position="158"/>
    </location>
</feature>